<dbReference type="Proteomes" id="UP000013049">
    <property type="component" value="Unassembled WGS sequence"/>
</dbReference>
<accession>N8V299</accession>
<evidence type="ECO:0000313" key="3">
    <source>
        <dbReference type="Proteomes" id="UP000013049"/>
    </source>
</evidence>
<protein>
    <recommendedName>
        <fullName evidence="1">GIY-YIG domain-containing protein</fullName>
    </recommendedName>
</protein>
<dbReference type="PROSITE" id="PS50164">
    <property type="entry name" value="GIY_YIG"/>
    <property type="match status" value="1"/>
</dbReference>
<proteinExistence type="predicted"/>
<dbReference type="CDD" id="cd10446">
    <property type="entry name" value="GIY-YIG_unchar_1"/>
    <property type="match status" value="1"/>
</dbReference>
<evidence type="ECO:0000313" key="2">
    <source>
        <dbReference type="EMBL" id="ENU93961.1"/>
    </source>
</evidence>
<dbReference type="Gene3D" id="3.40.1440.10">
    <property type="entry name" value="GIY-YIG endonuclease"/>
    <property type="match status" value="1"/>
</dbReference>
<dbReference type="SUPFAM" id="SSF82771">
    <property type="entry name" value="GIY-YIG endonuclease"/>
    <property type="match status" value="1"/>
</dbReference>
<evidence type="ECO:0000259" key="1">
    <source>
        <dbReference type="PROSITE" id="PS50164"/>
    </source>
</evidence>
<reference evidence="2 3" key="1">
    <citation type="submission" date="2013-02" db="EMBL/GenBank/DDBJ databases">
        <title>The Genome Sequence of Acinetobacter sp. NIPH 758.</title>
        <authorList>
            <consortium name="The Broad Institute Genome Sequencing Platform"/>
            <consortium name="The Broad Institute Genome Sequencing Center for Infectious Disease"/>
            <person name="Cerqueira G."/>
            <person name="Feldgarden M."/>
            <person name="Courvalin P."/>
            <person name="Perichon B."/>
            <person name="Grillot-Courvalin C."/>
            <person name="Clermont D."/>
            <person name="Rocha E."/>
            <person name="Yoon E.-J."/>
            <person name="Nemec A."/>
            <person name="Walker B."/>
            <person name="Young S.K."/>
            <person name="Zeng Q."/>
            <person name="Gargeya S."/>
            <person name="Fitzgerald M."/>
            <person name="Haas B."/>
            <person name="Abouelleil A."/>
            <person name="Alvarado L."/>
            <person name="Arachchi H.M."/>
            <person name="Berlin A.M."/>
            <person name="Chapman S.B."/>
            <person name="Dewar J."/>
            <person name="Goldberg J."/>
            <person name="Griggs A."/>
            <person name="Gujja S."/>
            <person name="Hansen M."/>
            <person name="Howarth C."/>
            <person name="Imamovic A."/>
            <person name="Larimer J."/>
            <person name="McCowan C."/>
            <person name="Murphy C."/>
            <person name="Neiman D."/>
            <person name="Pearson M."/>
            <person name="Priest M."/>
            <person name="Roberts A."/>
            <person name="Saif S."/>
            <person name="Shea T."/>
            <person name="Sisk P."/>
            <person name="Sykes S."/>
            <person name="Wortman J."/>
            <person name="Nusbaum C."/>
            <person name="Birren B."/>
        </authorList>
    </citation>
    <scope>NUCLEOTIDE SEQUENCE [LARGE SCALE GENOMIC DNA]</scope>
    <source>
        <strain evidence="2 3">NIPH 758</strain>
    </source>
</reference>
<dbReference type="InterPro" id="IPR045425">
    <property type="entry name" value="DUF6508"/>
</dbReference>
<dbReference type="AlphaFoldDB" id="N8V299"/>
<dbReference type="EMBL" id="APPC01000005">
    <property type="protein sequence ID" value="ENU93961.1"/>
    <property type="molecule type" value="Genomic_DNA"/>
</dbReference>
<dbReference type="PATRIC" id="fig|1217712.3.peg.381"/>
<dbReference type="Pfam" id="PF20118">
    <property type="entry name" value="DUF6508"/>
    <property type="match status" value="1"/>
</dbReference>
<dbReference type="InterPro" id="IPR000305">
    <property type="entry name" value="GIY-YIG_endonuc"/>
</dbReference>
<sequence length="378" mass="44464">MNKYENLLQLRSDLDKSEQDLFSSLGEIEERFIEAMKDSMVFNYQEVLVRYTKIDEKIIASFDENTTLAFLTSVIRMERFAEGTISYNLRSGLVLKALDHLATFDNLEHKVMLNDILQIKDLDNTKIRLNVMFAGNWNPIEVFKDGNMTEILRGHYWNYTSKKSYKDGQTTIGLIRIKPNEDLWLLVHIGKVTKDLNKFNDVGYEFKILEQYRKYFGRVIVKYKNSSQTLIRNAHTIIHDCEIHQILPDVFDNDIFPGYENVNISWQELQRVIDKDSWKTALQNQKAVYLITDISNGKKYVGSAYAENMLLNRWQNYVKSRHGGNVQLKQLAKKHIEDNFRYSILDIFKSTTDDKVILSRESWWKDTLLTRKFGYNSN</sequence>
<gene>
    <name evidence="2" type="ORF">F971_00399</name>
</gene>
<dbReference type="Pfam" id="PF01541">
    <property type="entry name" value="GIY-YIG"/>
    <property type="match status" value="1"/>
</dbReference>
<feature type="domain" description="GIY-YIG" evidence="1">
    <location>
        <begin position="284"/>
        <end position="377"/>
    </location>
</feature>
<organism evidence="2 3">
    <name type="scientific">Acinetobacter vivianii</name>
    <dbReference type="NCBI Taxonomy" id="1776742"/>
    <lineage>
        <taxon>Bacteria</taxon>
        <taxon>Pseudomonadati</taxon>
        <taxon>Pseudomonadota</taxon>
        <taxon>Gammaproteobacteria</taxon>
        <taxon>Moraxellales</taxon>
        <taxon>Moraxellaceae</taxon>
        <taxon>Acinetobacter</taxon>
    </lineage>
</organism>
<dbReference type="InterPro" id="IPR035901">
    <property type="entry name" value="GIY-YIG_endonuc_sf"/>
</dbReference>
<name>N8V299_9GAMM</name>
<dbReference type="eggNOG" id="ENOG502Z9J4">
    <property type="taxonomic scope" value="Bacteria"/>
</dbReference>
<comment type="caution">
    <text evidence="2">The sequence shown here is derived from an EMBL/GenBank/DDBJ whole genome shotgun (WGS) entry which is preliminary data.</text>
</comment>
<dbReference type="HOGENOM" id="CLU_061953_0_1_6"/>